<dbReference type="KEGG" id="bgp:BGL_1c13450"/>
<keyword evidence="4" id="KW-1185">Reference proteome</keyword>
<feature type="domain" description="T6SS Phospholipase effector Tle1-like catalytic" evidence="2">
    <location>
        <begin position="45"/>
        <end position="243"/>
    </location>
</feature>
<evidence type="ECO:0000313" key="3">
    <source>
        <dbReference type="EMBL" id="AJK45865.1"/>
    </source>
</evidence>
<dbReference type="Pfam" id="PF09994">
    <property type="entry name" value="T6SS_Tle1-like_cat"/>
    <property type="match status" value="2"/>
</dbReference>
<organism evidence="3 4">
    <name type="scientific">Burkholderia plantarii</name>
    <dbReference type="NCBI Taxonomy" id="41899"/>
    <lineage>
        <taxon>Bacteria</taxon>
        <taxon>Pseudomonadati</taxon>
        <taxon>Pseudomonadota</taxon>
        <taxon>Betaproteobacteria</taxon>
        <taxon>Burkholderiales</taxon>
        <taxon>Burkholderiaceae</taxon>
        <taxon>Burkholderia</taxon>
    </lineage>
</organism>
<dbReference type="AlphaFoldDB" id="A0A0B6RXW2"/>
<evidence type="ECO:0000256" key="1">
    <source>
        <dbReference type="SAM" id="Coils"/>
    </source>
</evidence>
<reference evidence="4" key="1">
    <citation type="submission" date="2011-03" db="EMBL/GenBank/DDBJ databases">
        <authorList>
            <person name="Voget S."/>
            <person name="Streit W.R."/>
            <person name="Jaeger K.E."/>
            <person name="Daniel R."/>
        </authorList>
    </citation>
    <scope>NUCLEOTIDE SEQUENCE [LARGE SCALE GENOMIC DNA]</scope>
    <source>
        <strain evidence="4">PG1</strain>
    </source>
</reference>
<evidence type="ECO:0000313" key="4">
    <source>
        <dbReference type="Proteomes" id="UP000031838"/>
    </source>
</evidence>
<name>A0A0B6RXW2_BURPL</name>
<feature type="coiled-coil region" evidence="1">
    <location>
        <begin position="489"/>
        <end position="516"/>
    </location>
</feature>
<evidence type="ECO:0000259" key="2">
    <source>
        <dbReference type="Pfam" id="PF09994"/>
    </source>
</evidence>
<keyword evidence="1" id="KW-0175">Coiled coil</keyword>
<protein>
    <recommendedName>
        <fullName evidence="2">T6SS Phospholipase effector Tle1-like catalytic domain-containing protein</fullName>
    </recommendedName>
</protein>
<dbReference type="PANTHER" id="PTHR33840">
    <property type="match status" value="1"/>
</dbReference>
<reference evidence="3 4" key="2">
    <citation type="journal article" date="2016" name="Appl. Microbiol. Biotechnol.">
        <title>Mutations improving production and secretion of extracellular lipase by Burkholderia glumae PG1.</title>
        <authorList>
            <person name="Knapp A."/>
            <person name="Voget S."/>
            <person name="Gao R."/>
            <person name="Zaburannyi N."/>
            <person name="Krysciak D."/>
            <person name="Breuer M."/>
            <person name="Hauer B."/>
            <person name="Streit W.R."/>
            <person name="Muller R."/>
            <person name="Daniel R."/>
            <person name="Jaeger K.E."/>
        </authorList>
    </citation>
    <scope>NUCLEOTIDE SEQUENCE [LARGE SCALE GENOMIC DNA]</scope>
    <source>
        <strain evidence="3 4">PG1</strain>
    </source>
</reference>
<proteinExistence type="predicted"/>
<gene>
    <name evidence="3" type="ORF">BGL_1c13450</name>
</gene>
<accession>A0A0B6RXW2</accession>
<dbReference type="EMBL" id="CP002580">
    <property type="protein sequence ID" value="AJK45865.1"/>
    <property type="molecule type" value="Genomic_DNA"/>
</dbReference>
<dbReference type="PANTHER" id="PTHR33840:SF1">
    <property type="entry name" value="TLE1 PHOSPHOLIPASE DOMAIN-CONTAINING PROTEIN"/>
    <property type="match status" value="1"/>
</dbReference>
<dbReference type="Proteomes" id="UP000031838">
    <property type="component" value="Chromosome 1"/>
</dbReference>
<dbReference type="InterPro" id="IPR018712">
    <property type="entry name" value="Tle1-like_cat"/>
</dbReference>
<feature type="domain" description="T6SS Phospholipase effector Tle1-like catalytic" evidence="2">
    <location>
        <begin position="261"/>
        <end position="383"/>
    </location>
</feature>
<dbReference type="HOGENOM" id="CLU_352925_0_0_4"/>
<sequence>MTVIRWPEPFNEQGRLAEGEAARVLGRSTLAETPSGCPQTLHVNLFFDGTNNNKDWDAKNKERPTHSNVARLFNACSDKHEAGKYAFYVAGVGTPFPEIGETTFSSEGKAFARGFGMRVAWGYTCLLNALHEAMAGDILLIDTDARALCVSIDADVIASNDTMPRVVGRVSTVLPVTGPIASASRMYYGYKSQAKLARLHGELTALQKKHSGPGGQLNRSIKKVWVNVFGFSRGAASARVFVNRLINTWAPDGMIAGSIPYEINFLGIFDTVASVGLPDTVTAVINLSDFDGHWAWTGNGALNIPASVKKCVHFFSIHEQRMSFPLDSIREKQAYPVSAPRRIEVAYPGVHSDVGGGYAFNDEGKSRDGDGSKLSQIALHNMYIEALKAGVPLLVKTGTPPLPQVVEEDFRISSSVTRAFNDWLSTVNQQPLDSVESALRIGMAQSLAWRTLRADYGNPQAYVTSQEFFRRAPENEVTPYGLEMRIASKATSASRLDDLKREKQQLEAHKAAFDAAALSVLAIPILANPFRKKAAELAGQIRKKEADILAAAAGKAPRPGEGTTDMTTNDKTDLLEAAEEFRLLLAYLYPDQRWRWQVYWAFPPADSVELTAGSIGKAVPLEQNANAYYLTVDRKSVATHRRQGSKVAWMGERDRVIMLLGAIARYQPALDFVLAPRQEMLPFLLEHTSDEAARKLPRAVIRLLDDYVHDSRAWFRVPYFHEYAPGGYGWARTVFVGDDRRVRSLGLKDNAAQIGIERERAAAADRGRYLAEQFRTLPPPVKVDFSTFSRL</sequence>